<dbReference type="Proteomes" id="UP001596002">
    <property type="component" value="Unassembled WGS sequence"/>
</dbReference>
<accession>A0ABV9Q3I1</accession>
<reference evidence="2" key="1">
    <citation type="journal article" date="2019" name="Int. J. Syst. Evol. Microbiol.">
        <title>The Global Catalogue of Microorganisms (GCM) 10K type strain sequencing project: providing services to taxonomists for standard genome sequencing and annotation.</title>
        <authorList>
            <consortium name="The Broad Institute Genomics Platform"/>
            <consortium name="The Broad Institute Genome Sequencing Center for Infectious Disease"/>
            <person name="Wu L."/>
            <person name="Ma J."/>
        </authorList>
    </citation>
    <scope>NUCLEOTIDE SEQUENCE [LARGE SCALE GENOMIC DNA]</scope>
    <source>
        <strain evidence="2">WYCCWR 12678</strain>
    </source>
</reference>
<evidence type="ECO:0000313" key="1">
    <source>
        <dbReference type="EMBL" id="MFC4767822.1"/>
    </source>
</evidence>
<evidence type="ECO:0000313" key="2">
    <source>
        <dbReference type="Proteomes" id="UP001596002"/>
    </source>
</evidence>
<dbReference type="EMBL" id="JBHSHC010000090">
    <property type="protein sequence ID" value="MFC4767822.1"/>
    <property type="molecule type" value="Genomic_DNA"/>
</dbReference>
<name>A0ABV9Q3I1_9BACL</name>
<sequence length="58" mass="6732">MKFIVEYFTLTGLNQIELEASSYRELELIANLEMEKGSGILGIRCIREIRRVENKLIS</sequence>
<organism evidence="1 2">
    <name type="scientific">Effusibacillus consociatus</name>
    <dbReference type="NCBI Taxonomy" id="1117041"/>
    <lineage>
        <taxon>Bacteria</taxon>
        <taxon>Bacillati</taxon>
        <taxon>Bacillota</taxon>
        <taxon>Bacilli</taxon>
        <taxon>Bacillales</taxon>
        <taxon>Alicyclobacillaceae</taxon>
        <taxon>Effusibacillus</taxon>
    </lineage>
</organism>
<dbReference type="RefSeq" id="WP_380025743.1">
    <property type="nucleotide sequence ID" value="NZ_JBHSHC010000090.1"/>
</dbReference>
<comment type="caution">
    <text evidence="1">The sequence shown here is derived from an EMBL/GenBank/DDBJ whole genome shotgun (WGS) entry which is preliminary data.</text>
</comment>
<gene>
    <name evidence="1" type="ORF">ACFO8Q_10680</name>
</gene>
<keyword evidence="2" id="KW-1185">Reference proteome</keyword>
<protein>
    <submittedName>
        <fullName evidence="1">Uncharacterized protein</fullName>
    </submittedName>
</protein>
<proteinExistence type="predicted"/>